<reference evidence="2" key="1">
    <citation type="submission" date="2019-08" db="EMBL/GenBank/DDBJ databases">
        <authorList>
            <person name="Kucharzyk K."/>
            <person name="Murdoch R.W."/>
            <person name="Higgins S."/>
            <person name="Loffler F."/>
        </authorList>
    </citation>
    <scope>NUCLEOTIDE SEQUENCE</scope>
</reference>
<dbReference type="PANTHER" id="PTHR40078:SF1">
    <property type="entry name" value="INTEGRAL MEMBRANE PROTEIN"/>
    <property type="match status" value="1"/>
</dbReference>
<comment type="caution">
    <text evidence="2">The sequence shown here is derived from an EMBL/GenBank/DDBJ whole genome shotgun (WGS) entry which is preliminary data.</text>
</comment>
<dbReference type="PANTHER" id="PTHR40078">
    <property type="entry name" value="INTEGRAL MEMBRANE PROTEIN-RELATED"/>
    <property type="match status" value="1"/>
</dbReference>
<feature type="transmembrane region" description="Helical" evidence="1">
    <location>
        <begin position="93"/>
        <end position="111"/>
    </location>
</feature>
<accession>A0A645DQL0</accession>
<feature type="transmembrane region" description="Helical" evidence="1">
    <location>
        <begin position="21"/>
        <end position="42"/>
    </location>
</feature>
<evidence type="ECO:0000256" key="1">
    <source>
        <dbReference type="SAM" id="Phobius"/>
    </source>
</evidence>
<dbReference type="Pfam" id="PF19700">
    <property type="entry name" value="DUF6198"/>
    <property type="match status" value="1"/>
</dbReference>
<dbReference type="AlphaFoldDB" id="A0A645DQL0"/>
<protein>
    <submittedName>
        <fullName evidence="2">Uncharacterized protein</fullName>
    </submittedName>
</protein>
<gene>
    <name evidence="2" type="ORF">SDC9_138904</name>
</gene>
<dbReference type="EMBL" id="VSSQ01038784">
    <property type="protein sequence ID" value="MPM91770.1"/>
    <property type="molecule type" value="Genomic_DNA"/>
</dbReference>
<organism evidence="2">
    <name type="scientific">bioreactor metagenome</name>
    <dbReference type="NCBI Taxonomy" id="1076179"/>
    <lineage>
        <taxon>unclassified sequences</taxon>
        <taxon>metagenomes</taxon>
        <taxon>ecological metagenomes</taxon>
    </lineage>
</organism>
<evidence type="ECO:0000313" key="2">
    <source>
        <dbReference type="EMBL" id="MPM91770.1"/>
    </source>
</evidence>
<dbReference type="InterPro" id="IPR038750">
    <property type="entry name" value="YczE/YyaS-like"/>
</dbReference>
<feature type="transmembrane region" description="Helical" evidence="1">
    <location>
        <begin position="168"/>
        <end position="185"/>
    </location>
</feature>
<keyword evidence="1" id="KW-0472">Membrane</keyword>
<feature type="transmembrane region" description="Helical" evidence="1">
    <location>
        <begin position="62"/>
        <end position="81"/>
    </location>
</feature>
<name>A0A645DQL0_9ZZZZ</name>
<proteinExistence type="predicted"/>
<feature type="transmembrane region" description="Helical" evidence="1">
    <location>
        <begin position="123"/>
        <end position="147"/>
    </location>
</feature>
<keyword evidence="1" id="KW-0812">Transmembrane</keyword>
<keyword evidence="1" id="KW-1133">Transmembrane helix</keyword>
<sequence length="229" mass="25115">MTRHNNEWIGEKMTKHLKNMLLVIVAVTITAIGASFTVKANVGVGAYEALNMSINQLSGIKIGTLAIILNIICVAIQWILMKKDFPLRQLFQIPVTLILGQVMNLMLYTVFSGLTIDQYWVKIAMVILGGIIASIGVGLMMALNYISMPLEGACMAFSNRFGFNFGKVRQMVDVLLIAAALLIAFSTNTAITVREGTIISMLFFPPSMNFVYEKIKASAAAQELSIDLD</sequence>